<dbReference type="Pfam" id="PF12698">
    <property type="entry name" value="ABC2_membrane_3"/>
    <property type="match status" value="2"/>
</dbReference>
<evidence type="ECO:0000313" key="12">
    <source>
        <dbReference type="EMBL" id="KYR01293.1"/>
    </source>
</evidence>
<dbReference type="Proteomes" id="UP000076078">
    <property type="component" value="Unassembled WGS sequence"/>
</dbReference>
<feature type="domain" description="ABC transporter" evidence="11">
    <location>
        <begin position="1286"/>
        <end position="1522"/>
    </location>
</feature>
<reference evidence="12 13" key="1">
    <citation type="submission" date="2015-12" db="EMBL/GenBank/DDBJ databases">
        <title>Dictyostelia acquired genes for synthesis and detection of signals that induce cell-type specialization by lateral gene transfer from prokaryotes.</title>
        <authorList>
            <person name="Gloeckner G."/>
            <person name="Schaap P."/>
        </authorList>
    </citation>
    <scope>NUCLEOTIDE SEQUENCE [LARGE SCALE GENOMIC DNA]</scope>
    <source>
        <strain evidence="12 13">TK</strain>
    </source>
</reference>
<dbReference type="FunFam" id="3.40.50.300:FF:000335">
    <property type="entry name" value="ATP binding cassette subfamily A member 5"/>
    <property type="match status" value="1"/>
</dbReference>
<feature type="transmembrane region" description="Helical" evidence="10">
    <location>
        <begin position="408"/>
        <end position="426"/>
    </location>
</feature>
<dbReference type="STRING" id="361077.A0A152A4X9"/>
<comment type="caution">
    <text evidence="12">The sequence shown here is derived from an EMBL/GenBank/DDBJ whole genome shotgun (WGS) entry which is preliminary data.</text>
</comment>
<keyword evidence="4 10" id="KW-0812">Transmembrane</keyword>
<accession>A0A152A4X9</accession>
<dbReference type="InterPro" id="IPR026082">
    <property type="entry name" value="ABCA"/>
</dbReference>
<keyword evidence="3" id="KW-0813">Transport</keyword>
<dbReference type="FunCoup" id="A0A152A4X9">
    <property type="interactions" value="87"/>
</dbReference>
<keyword evidence="9 10" id="KW-0472">Membrane</keyword>
<organism evidence="12 13">
    <name type="scientific">Tieghemostelium lacteum</name>
    <name type="common">Slime mold</name>
    <name type="synonym">Dictyostelium lacteum</name>
    <dbReference type="NCBI Taxonomy" id="361077"/>
    <lineage>
        <taxon>Eukaryota</taxon>
        <taxon>Amoebozoa</taxon>
        <taxon>Evosea</taxon>
        <taxon>Eumycetozoa</taxon>
        <taxon>Dictyostelia</taxon>
        <taxon>Dictyosteliales</taxon>
        <taxon>Raperosteliaceae</taxon>
        <taxon>Tieghemostelium</taxon>
    </lineage>
</organism>
<protein>
    <submittedName>
        <fullName evidence="12">ABC transporter A family protein</fullName>
    </submittedName>
</protein>
<feature type="transmembrane region" description="Helical" evidence="10">
    <location>
        <begin position="856"/>
        <end position="877"/>
    </location>
</feature>
<feature type="transmembrane region" description="Helical" evidence="10">
    <location>
        <begin position="1178"/>
        <end position="1201"/>
    </location>
</feature>
<dbReference type="PANTHER" id="PTHR19229:SF36">
    <property type="entry name" value="ATP-BINDING CASSETTE SUB-FAMILY A MEMBER 2"/>
    <property type="match status" value="1"/>
</dbReference>
<dbReference type="SMART" id="SM00382">
    <property type="entry name" value="AAA"/>
    <property type="match status" value="2"/>
</dbReference>
<feature type="transmembrane region" description="Helical" evidence="10">
    <location>
        <begin position="367"/>
        <end position="387"/>
    </location>
</feature>
<evidence type="ECO:0000256" key="6">
    <source>
        <dbReference type="ARBA" id="ARBA00022741"/>
    </source>
</evidence>
<dbReference type="OMA" id="IGQEATY"/>
<evidence type="ECO:0000256" key="2">
    <source>
        <dbReference type="ARBA" id="ARBA00008869"/>
    </source>
</evidence>
<dbReference type="CDD" id="cd03263">
    <property type="entry name" value="ABC_subfamily_A"/>
    <property type="match status" value="2"/>
</dbReference>
<feature type="transmembrane region" description="Helical" evidence="10">
    <location>
        <begin position="231"/>
        <end position="253"/>
    </location>
</feature>
<feature type="transmembrane region" description="Helical" evidence="10">
    <location>
        <begin position="26"/>
        <end position="50"/>
    </location>
</feature>
<dbReference type="InterPro" id="IPR003593">
    <property type="entry name" value="AAA+_ATPase"/>
</dbReference>
<comment type="similarity">
    <text evidence="2">Belongs to the ABC transporter superfamily. ABCA family.</text>
</comment>
<dbReference type="InParanoid" id="A0A152A4X9"/>
<keyword evidence="5" id="KW-0677">Repeat</keyword>
<feature type="transmembrane region" description="Helical" evidence="10">
    <location>
        <begin position="274"/>
        <end position="301"/>
    </location>
</feature>
<dbReference type="OrthoDB" id="10255969at2759"/>
<sequence length="1649" mass="185326">MGEFISQLLTLLHKNALLKGKSKIKIIVEVLSPLVVIGVLFGILYLTMIIKPDYSEHPASGYPFIASKFKLLLYGSNSPGGLTIYQQAVINNLQNQIAVAQNRTDPEICMKFFQTKQEMSDFFHDPVNYRGVLGGLWFEGDPVPGTPNSFFQYSISIDSDFVNDNSEVMGSIVDDSQIYLRHGFTQIQTSVDMAIIATFTGLQIPIQTYGQRFPDPYVKMWQKWIQGRNTIFLNFGGVFLTAAMFVCFYKLITDLVMEKESKILEGMKMMGLNIYSYYISHSISSIYTCIPSTLIICVVLLATQLIYTTPIVMVVVIFVLYSLTLLIMSFILSKFFDRSKFAGLISFLFILILSAIGVLVYPIRQNYQLLCSILSPIAFTVGIHTIASRDLTDLRAFNEQLNVPETHIISMLFADIFIYLIVLWYLDNIMTGQYGTRRPWYFLVTRSYWIKEKVTSSLLYDDEVNLFNNSNVEQPPLKKNIKISIKKLRKEFETGDGLRVAINDLSLNMYEGEIHAFLGPNGSGKSTTIGCLTGLIIPTNGTATIDGYDIRTQMSEIRKTIGVCSQQDILWPTLTVLEHLEIYASLKGITDKNQAKNEARFMAKEVGLGEKLDAPSSTLSGGQKRKLCLGIAFIGRSKVILVDEATSGMDPQSRRSVWDFLLKYKKGRTIVLTTHFMDEADYLGDRIGIISRGKLRCDGSSLFLKNRFGAGYLLTISKTNSTVDTKPIEAFICQYITEAAVLSNAATEISFRLPSSSIAKFSNMFHELDMKKNELYILHYGISVTTIEEVFLSIGEEEQQLHDKEQQQQQLDINDSAYNFDELTKKAINIQSKGITARQQLRGLLLKRIHTSRKDIRSFILGLLIPVLIAAAGVALLKNMTNPAYFNSNTTPLYMNISSLITPDLYVPYSVDATVDPLITNSIENSGIGKQIAPSDMHDYLEDNYENDPGAYSFSTAVTDKGQQYIESLVWYNRGYLHALPIYINLMSNSVLMYKSQIGISLISEPFEHILSPFEVISEKVNIGGIIFFIILILSSQSLIAASSGGNISQERSDQIKRLLYISGCKKSIYWLSNLIWDYALALVMVAFLSIVMIITNHQFRDNFAVFIVSLSLSTFSILPLSYLLSYLFKSHGKATGAIFGILWGMGLLFTVGNLIIRIFVIKNDDSRLQTIADIMDMVLYIFSPLYCFSKIITIITGFPGVQRLNTSYIDNYWALHYCGLPIFMLIGHCLVWTIWIMVLDLTKEIKGYFRSRFSKVTHPPPPPPDEDSDVGRERIRVENNPNELLTFKNLHKQFPATVKGNKPTVAVYNSTLSIPKGQTFGLLGLNGAGKSTTLSMLTMDILPTSGTVTINGYNLMKDRKKALQSVGFCPQHCSLVGLLSAREQLTLYCRIKGIDEKDIHQTVEGFIHMMDLGRIGNSQVSGYSGGNKRKVSLSIACIANPSLVILDEPSCGVDAQVRRFMWNVISELGRNKVIIITTHSMEECEALAERITIMREGKFTCLGSIQHVKSKYGSGYSIDVKLKKEYVDTGVNIIKNHLPGAILIDNHDLVASFELPNPQDNPIQLSKIFSTIQTDLNYLVDSYSVSQTSLEQVFLKLTGSRSELQDSMKIPKARDQTNEQYLNNNNNYNNYIDQPNLSDQWYQKYSDV</sequence>
<evidence type="ECO:0000256" key="8">
    <source>
        <dbReference type="ARBA" id="ARBA00022989"/>
    </source>
</evidence>
<dbReference type="Pfam" id="PF23321">
    <property type="entry name" value="R1_ABCA1"/>
    <property type="match status" value="1"/>
</dbReference>
<dbReference type="GO" id="GO:0030587">
    <property type="term" value="P:sorocarp development"/>
    <property type="evidence" value="ECO:0007669"/>
    <property type="project" value="UniProtKB-ARBA"/>
</dbReference>
<dbReference type="InterPro" id="IPR003439">
    <property type="entry name" value="ABC_transporter-like_ATP-bd"/>
</dbReference>
<keyword evidence="7" id="KW-0067">ATP-binding</keyword>
<keyword evidence="13" id="KW-1185">Reference proteome</keyword>
<dbReference type="GO" id="GO:0016887">
    <property type="term" value="F:ATP hydrolysis activity"/>
    <property type="evidence" value="ECO:0007669"/>
    <property type="project" value="InterPro"/>
</dbReference>
<dbReference type="InterPro" id="IPR017871">
    <property type="entry name" value="ABC_transporter-like_CS"/>
</dbReference>
<dbReference type="InterPro" id="IPR013525">
    <property type="entry name" value="ABC2_TM"/>
</dbReference>
<dbReference type="Pfam" id="PF00005">
    <property type="entry name" value="ABC_tran"/>
    <property type="match status" value="2"/>
</dbReference>
<keyword evidence="6" id="KW-0547">Nucleotide-binding</keyword>
<evidence type="ECO:0000256" key="7">
    <source>
        <dbReference type="ARBA" id="ARBA00022840"/>
    </source>
</evidence>
<feature type="domain" description="ABC transporter" evidence="11">
    <location>
        <begin position="483"/>
        <end position="717"/>
    </location>
</feature>
<feature type="transmembrane region" description="Helical" evidence="10">
    <location>
        <begin position="1104"/>
        <end position="1129"/>
    </location>
</feature>
<dbReference type="InterPro" id="IPR056264">
    <property type="entry name" value="R2_ABCA1-4-like"/>
</dbReference>
<dbReference type="PROSITE" id="PS00211">
    <property type="entry name" value="ABC_TRANSPORTER_1"/>
    <property type="match status" value="1"/>
</dbReference>
<dbReference type="InterPro" id="IPR027417">
    <property type="entry name" value="P-loop_NTPase"/>
</dbReference>
<evidence type="ECO:0000256" key="9">
    <source>
        <dbReference type="ARBA" id="ARBA00023136"/>
    </source>
</evidence>
<evidence type="ECO:0000256" key="3">
    <source>
        <dbReference type="ARBA" id="ARBA00022448"/>
    </source>
</evidence>
<feature type="transmembrane region" description="Helical" evidence="10">
    <location>
        <begin position="1135"/>
        <end position="1157"/>
    </location>
</feature>
<comment type="subcellular location">
    <subcellularLocation>
        <location evidence="1">Membrane</location>
        <topology evidence="1">Multi-pass membrane protein</topology>
    </subcellularLocation>
</comment>
<evidence type="ECO:0000256" key="10">
    <source>
        <dbReference type="SAM" id="Phobius"/>
    </source>
</evidence>
<evidence type="ECO:0000256" key="1">
    <source>
        <dbReference type="ARBA" id="ARBA00004141"/>
    </source>
</evidence>
<evidence type="ECO:0000256" key="5">
    <source>
        <dbReference type="ARBA" id="ARBA00022737"/>
    </source>
</evidence>
<proteinExistence type="inferred from homology"/>
<feature type="transmembrane region" description="Helical" evidence="10">
    <location>
        <begin position="341"/>
        <end position="361"/>
    </location>
</feature>
<dbReference type="EMBL" id="LODT01000010">
    <property type="protein sequence ID" value="KYR01293.1"/>
    <property type="molecule type" value="Genomic_DNA"/>
</dbReference>
<dbReference type="PROSITE" id="PS50893">
    <property type="entry name" value="ABC_TRANSPORTER_2"/>
    <property type="match status" value="2"/>
</dbReference>
<gene>
    <name evidence="12" type="ORF">DLAC_02014</name>
</gene>
<feature type="transmembrane region" description="Helical" evidence="10">
    <location>
        <begin position="1021"/>
        <end position="1042"/>
    </location>
</feature>
<feature type="transmembrane region" description="Helical" evidence="10">
    <location>
        <begin position="1221"/>
        <end position="1243"/>
    </location>
</feature>
<dbReference type="PANTHER" id="PTHR19229">
    <property type="entry name" value="ATP-BINDING CASSETTE TRANSPORTER SUBFAMILY A ABCA"/>
    <property type="match status" value="1"/>
</dbReference>
<keyword evidence="8 10" id="KW-1133">Transmembrane helix</keyword>
<feature type="transmembrane region" description="Helical" evidence="10">
    <location>
        <begin position="1076"/>
        <end position="1097"/>
    </location>
</feature>
<dbReference type="GO" id="GO:0005524">
    <property type="term" value="F:ATP binding"/>
    <property type="evidence" value="ECO:0007669"/>
    <property type="project" value="UniProtKB-KW"/>
</dbReference>
<dbReference type="Gene3D" id="3.40.50.300">
    <property type="entry name" value="P-loop containing nucleotide triphosphate hydrolases"/>
    <property type="match status" value="2"/>
</dbReference>
<evidence type="ECO:0000313" key="13">
    <source>
        <dbReference type="Proteomes" id="UP000076078"/>
    </source>
</evidence>
<dbReference type="SUPFAM" id="SSF52540">
    <property type="entry name" value="P-loop containing nucleoside triphosphate hydrolases"/>
    <property type="match status" value="2"/>
</dbReference>
<dbReference type="GO" id="GO:0016020">
    <property type="term" value="C:membrane"/>
    <property type="evidence" value="ECO:0007669"/>
    <property type="project" value="UniProtKB-SubCell"/>
</dbReference>
<evidence type="ECO:0000256" key="4">
    <source>
        <dbReference type="ARBA" id="ARBA00022692"/>
    </source>
</evidence>
<dbReference type="FunFam" id="3.40.50.300:FF:000298">
    <property type="entry name" value="ATP-binding cassette sub-family A member 12"/>
    <property type="match status" value="1"/>
</dbReference>
<dbReference type="GO" id="GO:0140359">
    <property type="term" value="F:ABC-type transporter activity"/>
    <property type="evidence" value="ECO:0007669"/>
    <property type="project" value="InterPro"/>
</dbReference>
<evidence type="ECO:0000259" key="11">
    <source>
        <dbReference type="PROSITE" id="PS50893"/>
    </source>
</evidence>
<name>A0A152A4X9_TIELA</name>
<feature type="transmembrane region" description="Helical" evidence="10">
    <location>
        <begin position="307"/>
        <end position="332"/>
    </location>
</feature>